<name>A0A5D4KB59_9BACI</name>
<dbReference type="Proteomes" id="UP000323317">
    <property type="component" value="Unassembled WGS sequence"/>
</dbReference>
<sequence length="73" mass="8382">MEFIIGILLIVLFLIILLAIIESGVRKGIDNSETGQMIRRFFMEQMKNAAPVSDKEIEKELEEISRQENGSRE</sequence>
<gene>
    <name evidence="1" type="ORF">FZC79_16220</name>
</gene>
<dbReference type="RefSeq" id="WP_148947835.1">
    <property type="nucleotide sequence ID" value="NZ_VTEH01000014.1"/>
</dbReference>
<accession>A0A5D4KB59</accession>
<reference evidence="1 2" key="1">
    <citation type="submission" date="2019-08" db="EMBL/GenBank/DDBJ databases">
        <title>Bacillus genomes from the desert of Cuatro Cienegas, Coahuila.</title>
        <authorList>
            <person name="Olmedo-Alvarez G."/>
        </authorList>
    </citation>
    <scope>NUCLEOTIDE SEQUENCE [LARGE SCALE GENOMIC DNA]</scope>
    <source>
        <strain evidence="1 2">CH40_1T</strain>
    </source>
</reference>
<protein>
    <submittedName>
        <fullName evidence="1">Uncharacterized protein</fullName>
    </submittedName>
</protein>
<organism evidence="1 2">
    <name type="scientific">Rossellomorea vietnamensis</name>
    <dbReference type="NCBI Taxonomy" id="218284"/>
    <lineage>
        <taxon>Bacteria</taxon>
        <taxon>Bacillati</taxon>
        <taxon>Bacillota</taxon>
        <taxon>Bacilli</taxon>
        <taxon>Bacillales</taxon>
        <taxon>Bacillaceae</taxon>
        <taxon>Rossellomorea</taxon>
    </lineage>
</organism>
<evidence type="ECO:0000313" key="2">
    <source>
        <dbReference type="Proteomes" id="UP000323317"/>
    </source>
</evidence>
<dbReference type="EMBL" id="VTEH01000014">
    <property type="protein sequence ID" value="TYR74000.1"/>
    <property type="molecule type" value="Genomic_DNA"/>
</dbReference>
<proteinExistence type="predicted"/>
<evidence type="ECO:0000313" key="1">
    <source>
        <dbReference type="EMBL" id="TYR74000.1"/>
    </source>
</evidence>
<dbReference type="AlphaFoldDB" id="A0A5D4KB59"/>
<comment type="caution">
    <text evidence="1">The sequence shown here is derived from an EMBL/GenBank/DDBJ whole genome shotgun (WGS) entry which is preliminary data.</text>
</comment>